<evidence type="ECO:0000256" key="9">
    <source>
        <dbReference type="ARBA" id="ARBA00023295"/>
    </source>
</evidence>
<dbReference type="Pfam" id="PF09261">
    <property type="entry name" value="Alpha-mann_mid"/>
    <property type="match status" value="1"/>
</dbReference>
<dbReference type="Pfam" id="PF07748">
    <property type="entry name" value="Glyco_hydro_38C"/>
    <property type="match status" value="1"/>
</dbReference>
<evidence type="ECO:0000256" key="4">
    <source>
        <dbReference type="ARBA" id="ARBA00022723"/>
    </source>
</evidence>
<sequence length="1108" mass="123870">MRLVVLSVLIGLVAGNGGHDLDGNVLPGLAPQELVMTTPGHLGDRPASIPYWSEMDEKSRGPAPYMPPENWQYNTSSKPQNGKINVHIVPHSHDDVGWQDTVDAYFSTEVMYIYDTLLERLEENADRKFIAVELGFFARWWYEMPESKKERMATLIKNGQLEFINGGWAMHDEACPSFIEMADNTLRGHQFIQKYFQKQPRGTWQIDPFGHTATQAWLLSYEAGMPSLFWGRMDWQDRQMRYNATKDPLKGFEWLWQGSQSNPEAIIFAGNLYGQGSGGYATWFSFDGTEDQVQDDPKMKDYNVDQWVDKVVQDALDQYHHSLTEHQIWAAGGDFNYQNSDHWFNNLDKLIHYVNLNGTVNLFYSTPTIYTDSKLQNPNTNYQLRTDDIMPLADDAHDYWTGFYTSRPALKRQVRKSTNLLATARLLEAYTNITLDQVENILKNTGQQRPAPRVGDGFTDGLEGAVSLATHHDAMSGTERQSVTDDYELRMAEQAIVAETGISLAIKYIAQVEEDLAHCNCNGAPQFTCSNASICAATVNASDGFTVYAWNSLALSRTEVLRIPVSGSSWSCVDEKKEELQTQLLSLDNRTLSIPQLYLNSFNMTQSQIDQALAQLANKADYVLAVKVQLPPVGLASISCSPQSMRLELSTSNVLAQKIKSEERVISNGKYELTVNETSKRITKLKNIVSGIETRFDISWGWYNSSVGGCTDYGNGYNANLTLPPCSDQKSGAYIFRPNSSELYGFDPSFEPTLEIIDTGDLVTEIRQQVSSFASHIIRLYADESLIEVEWTAGSIPIDTPWFDPVAYDTNTSKPLPNNWGKEVILKFSTGLLTDAKFSVDSNAREMIERVRDKRGPTYPDPYLISEPIAGNYYPSTYIAALYDENASFSVALDAAAGVSSIQDGALEVMVHRRIQDDDSRGVQEPLNETQCGCNDINAGPGQMGEYGHEGDGGCECQGLTVRGTMWLALDTPINTNATRRQHALRLNSMPTLAFTNSPNSPSINLSTIATALPPNVQLTTLTNNYAAWNDGAWILRLSHLYQIDEHPTLSQVASIDLTELFAVSPFKIMQATETTLTANQPNPRDSFQFPIVNISAMQVRTFLAWFE</sequence>
<dbReference type="GO" id="GO:0006013">
    <property type="term" value="P:mannose metabolic process"/>
    <property type="evidence" value="ECO:0007669"/>
    <property type="project" value="InterPro"/>
</dbReference>
<evidence type="ECO:0000256" key="3">
    <source>
        <dbReference type="ARBA" id="ARBA00012752"/>
    </source>
</evidence>
<gene>
    <name evidence="13" type="ORF">ALAG00032_LOCUS6009</name>
</gene>
<name>A0A7S3JWF8_9STRA</name>
<evidence type="ECO:0000256" key="10">
    <source>
        <dbReference type="RuleBase" id="RU361199"/>
    </source>
</evidence>
<feature type="chain" id="PRO_5030725941" description="Alpha-mannosidase" evidence="11">
    <location>
        <begin position="16"/>
        <end position="1108"/>
    </location>
</feature>
<dbReference type="Gene3D" id="2.70.98.30">
    <property type="entry name" value="Golgi alpha-mannosidase II, domain 4"/>
    <property type="match status" value="1"/>
</dbReference>
<evidence type="ECO:0000313" key="13">
    <source>
        <dbReference type="EMBL" id="CAE0365267.1"/>
    </source>
</evidence>
<dbReference type="InterPro" id="IPR050843">
    <property type="entry name" value="Glycosyl_Hydrlase_38"/>
</dbReference>
<dbReference type="Gene3D" id="3.20.110.10">
    <property type="entry name" value="Glycoside hydrolase 38, N terminal domain"/>
    <property type="match status" value="1"/>
</dbReference>
<evidence type="ECO:0000256" key="6">
    <source>
        <dbReference type="ARBA" id="ARBA00022833"/>
    </source>
</evidence>
<dbReference type="EMBL" id="HBIJ01008503">
    <property type="protein sequence ID" value="CAE0365267.1"/>
    <property type="molecule type" value="Transcribed_RNA"/>
</dbReference>
<feature type="domain" description="Glycoside hydrolase family 38 central" evidence="12">
    <location>
        <begin position="398"/>
        <end position="491"/>
    </location>
</feature>
<accession>A0A7S3JWF8</accession>
<dbReference type="GO" id="GO:0046872">
    <property type="term" value="F:metal ion binding"/>
    <property type="evidence" value="ECO:0007669"/>
    <property type="project" value="UniProtKB-KW"/>
</dbReference>
<dbReference type="SUPFAM" id="SSF88688">
    <property type="entry name" value="Families 57/38 glycoside transferase middle domain"/>
    <property type="match status" value="1"/>
</dbReference>
<dbReference type="FunFam" id="1.20.1270.50:FF:000002">
    <property type="entry name" value="Alpha-mannosidase"/>
    <property type="match status" value="1"/>
</dbReference>
<evidence type="ECO:0000256" key="11">
    <source>
        <dbReference type="SAM" id="SignalP"/>
    </source>
</evidence>
<dbReference type="InterPro" id="IPR011330">
    <property type="entry name" value="Glyco_hydro/deAcase_b/a-brl"/>
</dbReference>
<keyword evidence="8" id="KW-0325">Glycoprotein</keyword>
<dbReference type="Gene3D" id="1.20.1270.50">
    <property type="entry name" value="Glycoside hydrolase family 38, central domain"/>
    <property type="match status" value="2"/>
</dbReference>
<proteinExistence type="inferred from homology"/>
<dbReference type="GO" id="GO:0005764">
    <property type="term" value="C:lysosome"/>
    <property type="evidence" value="ECO:0007669"/>
    <property type="project" value="TreeGrafter"/>
</dbReference>
<comment type="similarity">
    <text evidence="2 10">Belongs to the glycosyl hydrolase 38 family.</text>
</comment>
<keyword evidence="7" id="KW-1015">Disulfide bond</keyword>
<keyword evidence="11" id="KW-0732">Signal</keyword>
<keyword evidence="5 10" id="KW-0378">Hydrolase</keyword>
<dbReference type="InterPro" id="IPR013780">
    <property type="entry name" value="Glyco_hydro_b"/>
</dbReference>
<dbReference type="GO" id="GO:0004559">
    <property type="term" value="F:alpha-mannosidase activity"/>
    <property type="evidence" value="ECO:0007669"/>
    <property type="project" value="UniProtKB-EC"/>
</dbReference>
<reference evidence="13" key="1">
    <citation type="submission" date="2021-01" db="EMBL/GenBank/DDBJ databases">
        <authorList>
            <person name="Corre E."/>
            <person name="Pelletier E."/>
            <person name="Niang G."/>
            <person name="Scheremetjew M."/>
            <person name="Finn R."/>
            <person name="Kale V."/>
            <person name="Holt S."/>
            <person name="Cochrane G."/>
            <person name="Meng A."/>
            <person name="Brown T."/>
            <person name="Cohen L."/>
        </authorList>
    </citation>
    <scope>NUCLEOTIDE SEQUENCE</scope>
    <source>
        <strain evidence="13">CCMP1510</strain>
    </source>
</reference>
<dbReference type="InterPro" id="IPR028995">
    <property type="entry name" value="Glyco_hydro_57/38_cen_sf"/>
</dbReference>
<dbReference type="InterPro" id="IPR011682">
    <property type="entry name" value="Glyco_hydro_38_C"/>
</dbReference>
<keyword evidence="6 10" id="KW-0862">Zinc</keyword>
<protein>
    <recommendedName>
        <fullName evidence="3 10">Alpha-mannosidase</fullName>
        <ecNumber evidence="10">3.2.1.-</ecNumber>
    </recommendedName>
</protein>
<dbReference type="InterPro" id="IPR011013">
    <property type="entry name" value="Gal_mutarotase_sf_dom"/>
</dbReference>
<dbReference type="InterPro" id="IPR000602">
    <property type="entry name" value="Glyco_hydro_38_N"/>
</dbReference>
<evidence type="ECO:0000256" key="7">
    <source>
        <dbReference type="ARBA" id="ARBA00023157"/>
    </source>
</evidence>
<evidence type="ECO:0000259" key="12">
    <source>
        <dbReference type="SMART" id="SM00872"/>
    </source>
</evidence>
<dbReference type="InterPro" id="IPR041147">
    <property type="entry name" value="GH38_C"/>
</dbReference>
<dbReference type="InterPro" id="IPR027291">
    <property type="entry name" value="Glyco_hydro_38_N_sf"/>
</dbReference>
<dbReference type="Gene3D" id="2.60.40.1180">
    <property type="entry name" value="Golgi alpha-mannosidase II"/>
    <property type="match status" value="1"/>
</dbReference>
<dbReference type="Pfam" id="PF17677">
    <property type="entry name" value="Glyco_hydro38C2"/>
    <property type="match status" value="1"/>
</dbReference>
<dbReference type="InterPro" id="IPR015341">
    <property type="entry name" value="Glyco_hydro_38_cen"/>
</dbReference>
<evidence type="ECO:0000256" key="5">
    <source>
        <dbReference type="ARBA" id="ARBA00022801"/>
    </source>
</evidence>
<dbReference type="EC" id="3.2.1.-" evidence="10"/>
<dbReference type="SUPFAM" id="SSF74650">
    <property type="entry name" value="Galactose mutarotase-like"/>
    <property type="match status" value="1"/>
</dbReference>
<keyword evidence="9 10" id="KW-0326">Glycosidase</keyword>
<dbReference type="PANTHER" id="PTHR11607:SF3">
    <property type="entry name" value="LYSOSOMAL ALPHA-MANNOSIDASE"/>
    <property type="match status" value="1"/>
</dbReference>
<evidence type="ECO:0000256" key="8">
    <source>
        <dbReference type="ARBA" id="ARBA00023180"/>
    </source>
</evidence>
<dbReference type="GO" id="GO:0030246">
    <property type="term" value="F:carbohydrate binding"/>
    <property type="evidence" value="ECO:0007669"/>
    <property type="project" value="InterPro"/>
</dbReference>
<evidence type="ECO:0000256" key="1">
    <source>
        <dbReference type="ARBA" id="ARBA00000365"/>
    </source>
</evidence>
<comment type="catalytic activity">
    <reaction evidence="1">
        <text>Hydrolysis of terminal, non-reducing alpha-D-mannose residues in alpha-D-mannosides.</text>
        <dbReference type="EC" id="3.2.1.24"/>
    </reaction>
</comment>
<dbReference type="SMART" id="SM00872">
    <property type="entry name" value="Alpha-mann_mid"/>
    <property type="match status" value="1"/>
</dbReference>
<dbReference type="InterPro" id="IPR037094">
    <property type="entry name" value="Glyco_hydro_38_cen_sf"/>
</dbReference>
<dbReference type="PANTHER" id="PTHR11607">
    <property type="entry name" value="ALPHA-MANNOSIDASE"/>
    <property type="match status" value="1"/>
</dbReference>
<dbReference type="Pfam" id="PF01074">
    <property type="entry name" value="Glyco_hydro_38N"/>
    <property type="match status" value="1"/>
</dbReference>
<dbReference type="AlphaFoldDB" id="A0A7S3JWF8"/>
<dbReference type="SUPFAM" id="SSF88713">
    <property type="entry name" value="Glycoside hydrolase/deacetylase"/>
    <property type="match status" value="1"/>
</dbReference>
<feature type="signal peptide" evidence="11">
    <location>
        <begin position="1"/>
        <end position="15"/>
    </location>
</feature>
<comment type="cofactor">
    <cofactor evidence="10">
        <name>Zn(2+)</name>
        <dbReference type="ChEBI" id="CHEBI:29105"/>
    </cofactor>
    <text evidence="10">Binds 1 zinc ion per subunit.</text>
</comment>
<evidence type="ECO:0000256" key="2">
    <source>
        <dbReference type="ARBA" id="ARBA00009792"/>
    </source>
</evidence>
<dbReference type="Gene3D" id="2.60.40.1360">
    <property type="match status" value="1"/>
</dbReference>
<keyword evidence="4 10" id="KW-0479">Metal-binding</keyword>
<organism evidence="13">
    <name type="scientific">Aureoumbra lagunensis</name>
    <dbReference type="NCBI Taxonomy" id="44058"/>
    <lineage>
        <taxon>Eukaryota</taxon>
        <taxon>Sar</taxon>
        <taxon>Stramenopiles</taxon>
        <taxon>Ochrophyta</taxon>
        <taxon>Pelagophyceae</taxon>
        <taxon>Pelagomonadales</taxon>
        <taxon>Aureoumbra</taxon>
    </lineage>
</organism>